<organism evidence="2">
    <name type="scientific">Castor canadensis</name>
    <name type="common">American beaver</name>
    <dbReference type="NCBI Taxonomy" id="51338"/>
    <lineage>
        <taxon>Eukaryota</taxon>
        <taxon>Metazoa</taxon>
        <taxon>Chordata</taxon>
        <taxon>Craniata</taxon>
        <taxon>Vertebrata</taxon>
        <taxon>Euteleostomi</taxon>
        <taxon>Mammalia</taxon>
        <taxon>Eutheria</taxon>
        <taxon>Euarchontoglires</taxon>
        <taxon>Glires</taxon>
        <taxon>Rodentia</taxon>
        <taxon>Castorimorpha</taxon>
        <taxon>Castoridae</taxon>
        <taxon>Castor</taxon>
    </lineage>
</organism>
<evidence type="ECO:0000313" key="2">
    <source>
        <dbReference type="Ensembl" id="ENSCCNP00000002781.1"/>
    </source>
</evidence>
<dbReference type="GO" id="GO:0043123">
    <property type="term" value="P:positive regulation of canonical NF-kappaB signal transduction"/>
    <property type="evidence" value="ECO:0007669"/>
    <property type="project" value="InterPro"/>
</dbReference>
<dbReference type="Pfam" id="PF14854">
    <property type="entry name" value="LURAP"/>
    <property type="match status" value="1"/>
</dbReference>
<evidence type="ECO:0000256" key="1">
    <source>
        <dbReference type="SAM" id="MobiDB-lite"/>
    </source>
</evidence>
<reference evidence="2" key="1">
    <citation type="submission" date="2023-09" db="UniProtKB">
        <authorList>
            <consortium name="Ensembl"/>
        </authorList>
    </citation>
    <scope>IDENTIFICATION</scope>
</reference>
<name>A0A8C0W088_CASCN</name>
<dbReference type="PANTHER" id="PTHR33767">
    <property type="entry name" value="LEUCINE RICH ADAPTOR PROTEIN 1-LIKE"/>
    <property type="match status" value="1"/>
</dbReference>
<accession>A0A8C0W088</accession>
<evidence type="ECO:0000313" key="4">
    <source>
        <dbReference type="RefSeq" id="XP_020013205.1"/>
    </source>
</evidence>
<protein>
    <submittedName>
        <fullName evidence="4">Leucine rich adaptor protein 1</fullName>
    </submittedName>
</protein>
<dbReference type="RefSeq" id="XP_020013205.1">
    <property type="nucleotide sequence ID" value="XM_020157616.1"/>
</dbReference>
<dbReference type="GO" id="GO:0001819">
    <property type="term" value="P:positive regulation of cytokine production"/>
    <property type="evidence" value="ECO:0007669"/>
    <property type="project" value="TreeGrafter"/>
</dbReference>
<sequence>MEGTAESQTPDLRDVEGKVGRKTPEGLLRGLRGEWELGTSDSLLPGASSTGHGLGDKILSLRMELAYLRAIDVKILQQLVTLNEGMEAVRWLLEERGMLISHCSSLTSSQYSLTGGSPGRSRRGSWESLPDTSSTDRLDSVSIGSFLDTVAPRELDEQGPPGASCPEMDWAKLIPSEERARTEVDLTATKLGSLRAVWTPSEEGLQGEPPEPLKDESAKLGFEVHWYWGQCQDDVTFL</sequence>
<dbReference type="InterPro" id="IPR039499">
    <property type="entry name" value="LURA1/LRA25"/>
</dbReference>
<dbReference type="OrthoDB" id="8911462at2759"/>
<feature type="region of interest" description="Disordered" evidence="1">
    <location>
        <begin position="108"/>
        <end position="139"/>
    </location>
</feature>
<reference evidence="4" key="2">
    <citation type="submission" date="2025-04" db="UniProtKB">
        <authorList>
            <consortium name="RefSeq"/>
        </authorList>
    </citation>
    <scope>IDENTIFICATION</scope>
    <source>
        <tissue evidence="4">Leukocyte</tissue>
    </source>
</reference>
<dbReference type="InterPro" id="IPR037443">
    <property type="entry name" value="LURAP1"/>
</dbReference>
<dbReference type="CTD" id="541468"/>
<dbReference type="Ensembl" id="ENSCCNT00000003687.1">
    <property type="protein sequence ID" value="ENSCCNP00000002781.1"/>
    <property type="gene ID" value="ENSCCNG00000003036.1"/>
</dbReference>
<dbReference type="KEGG" id="ccan:109682417"/>
<gene>
    <name evidence="2 4" type="primary">Lurap1</name>
</gene>
<dbReference type="Proteomes" id="UP001732720">
    <property type="component" value="Chromosome 7"/>
</dbReference>
<proteinExistence type="predicted"/>
<dbReference type="GeneID" id="109682417"/>
<dbReference type="AlphaFoldDB" id="A0A8C0W088"/>
<dbReference type="PANTHER" id="PTHR33767:SF2">
    <property type="entry name" value="LEUCINE RICH ADAPTOR PROTEIN 1"/>
    <property type="match status" value="1"/>
</dbReference>
<evidence type="ECO:0000313" key="3">
    <source>
        <dbReference type="Proteomes" id="UP001732720"/>
    </source>
</evidence>
<keyword evidence="3" id="KW-1185">Reference proteome</keyword>